<dbReference type="Proteomes" id="UP000005226">
    <property type="component" value="Unplaced"/>
</dbReference>
<dbReference type="GeneTree" id="ENSGT01070000253760"/>
<evidence type="ECO:0000256" key="3">
    <source>
        <dbReference type="ARBA" id="ARBA00022614"/>
    </source>
</evidence>
<keyword evidence="6" id="KW-0067">ATP-binding</keyword>
<dbReference type="InterPro" id="IPR041075">
    <property type="entry name" value="NOD1/2_WH"/>
</dbReference>
<organism evidence="8 9">
    <name type="scientific">Takifugu rubripes</name>
    <name type="common">Japanese pufferfish</name>
    <name type="synonym">Fugu rubripes</name>
    <dbReference type="NCBI Taxonomy" id="31033"/>
    <lineage>
        <taxon>Eukaryota</taxon>
        <taxon>Metazoa</taxon>
        <taxon>Chordata</taxon>
        <taxon>Craniata</taxon>
        <taxon>Vertebrata</taxon>
        <taxon>Euteleostomi</taxon>
        <taxon>Actinopterygii</taxon>
        <taxon>Neopterygii</taxon>
        <taxon>Teleostei</taxon>
        <taxon>Neoteleostei</taxon>
        <taxon>Acanthomorphata</taxon>
        <taxon>Eupercaria</taxon>
        <taxon>Tetraodontiformes</taxon>
        <taxon>Tetradontoidea</taxon>
        <taxon>Tetraodontidae</taxon>
        <taxon>Takifugu</taxon>
    </lineage>
</organism>
<dbReference type="GO" id="GO:0005737">
    <property type="term" value="C:cytoplasm"/>
    <property type="evidence" value="ECO:0007669"/>
    <property type="project" value="UniProtKB-SubCell"/>
</dbReference>
<protein>
    <recommendedName>
        <fullName evidence="7">NACHT domain-containing protein</fullName>
    </recommendedName>
</protein>
<dbReference type="InterPro" id="IPR001611">
    <property type="entry name" value="Leu-rich_rpt"/>
</dbReference>
<feature type="domain" description="NACHT" evidence="7">
    <location>
        <begin position="105"/>
        <end position="239"/>
    </location>
</feature>
<evidence type="ECO:0000256" key="1">
    <source>
        <dbReference type="ARBA" id="ARBA00004496"/>
    </source>
</evidence>
<dbReference type="InterPro" id="IPR041267">
    <property type="entry name" value="NLRP_HD2"/>
</dbReference>
<reference evidence="8" key="1">
    <citation type="journal article" date="2011" name="Genome Biol. Evol.">
        <title>Integration of the genetic map and genome assembly of fugu facilitates insights into distinct features of genome evolution in teleosts and mammals.</title>
        <authorList>
            <person name="Kai W."/>
            <person name="Kikuchi K."/>
            <person name="Tohari S."/>
            <person name="Chew A.K."/>
            <person name="Tay A."/>
            <person name="Fujiwara A."/>
            <person name="Hosoya S."/>
            <person name="Suetake H."/>
            <person name="Naruse K."/>
            <person name="Brenner S."/>
            <person name="Suzuki Y."/>
            <person name="Venkatesh B."/>
        </authorList>
    </citation>
    <scope>NUCLEOTIDE SEQUENCE [LARGE SCALE GENOMIC DNA]</scope>
</reference>
<dbReference type="Gene3D" id="3.80.10.10">
    <property type="entry name" value="Ribonuclease Inhibitor"/>
    <property type="match status" value="2"/>
</dbReference>
<dbReference type="SMART" id="SM00368">
    <property type="entry name" value="LRR_RI"/>
    <property type="match status" value="3"/>
</dbReference>
<keyword evidence="5" id="KW-0547">Nucleotide-binding</keyword>
<evidence type="ECO:0000313" key="9">
    <source>
        <dbReference type="Proteomes" id="UP000005226"/>
    </source>
</evidence>
<dbReference type="Pfam" id="PF17776">
    <property type="entry name" value="NLRC4_HD2"/>
    <property type="match status" value="1"/>
</dbReference>
<comment type="subcellular location">
    <subcellularLocation>
        <location evidence="1">Cytoplasm</location>
    </subcellularLocation>
</comment>
<dbReference type="FunFam" id="3.40.50.300:FF:001524">
    <property type="entry name" value="Si:dkey-126g1.7"/>
    <property type="match status" value="1"/>
</dbReference>
<dbReference type="InterPro" id="IPR032675">
    <property type="entry name" value="LRR_dom_sf"/>
</dbReference>
<dbReference type="PANTHER" id="PTHR24106">
    <property type="entry name" value="NACHT, LRR AND CARD DOMAINS-CONTAINING"/>
    <property type="match status" value="1"/>
</dbReference>
<name>A0A674NPP6_TAKRU</name>
<dbReference type="SMART" id="SM01288">
    <property type="entry name" value="FISNA"/>
    <property type="match status" value="1"/>
</dbReference>
<dbReference type="PROSITE" id="PS50837">
    <property type="entry name" value="NACHT"/>
    <property type="match status" value="1"/>
</dbReference>
<dbReference type="Gene3D" id="3.40.50.300">
    <property type="entry name" value="P-loop containing nucleotide triphosphate hydrolases"/>
    <property type="match status" value="1"/>
</dbReference>
<dbReference type="Ensembl" id="ENSTRUT00000067312.1">
    <property type="protein sequence ID" value="ENSTRUP00000075348.1"/>
    <property type="gene ID" value="ENSTRUG00000026334.1"/>
</dbReference>
<accession>A0A674NPP6</accession>
<dbReference type="InterPro" id="IPR007111">
    <property type="entry name" value="NACHT_NTPase"/>
</dbReference>
<keyword evidence="3" id="KW-0433">Leucine-rich repeat</keyword>
<evidence type="ECO:0000256" key="4">
    <source>
        <dbReference type="ARBA" id="ARBA00022737"/>
    </source>
</evidence>
<dbReference type="SUPFAM" id="SSF52047">
    <property type="entry name" value="RNI-like"/>
    <property type="match status" value="1"/>
</dbReference>
<keyword evidence="9" id="KW-1185">Reference proteome</keyword>
<dbReference type="SUPFAM" id="SSF52540">
    <property type="entry name" value="P-loop containing nucleoside triphosphate hydrolases"/>
    <property type="match status" value="1"/>
</dbReference>
<evidence type="ECO:0000256" key="5">
    <source>
        <dbReference type="ARBA" id="ARBA00022741"/>
    </source>
</evidence>
<reference evidence="8" key="2">
    <citation type="submission" date="2025-08" db="UniProtKB">
        <authorList>
            <consortium name="Ensembl"/>
        </authorList>
    </citation>
    <scope>IDENTIFICATION</scope>
</reference>
<dbReference type="InterPro" id="IPR051261">
    <property type="entry name" value="NLR"/>
</dbReference>
<dbReference type="Pfam" id="PF05729">
    <property type="entry name" value="NACHT"/>
    <property type="match status" value="1"/>
</dbReference>
<evidence type="ECO:0000259" key="7">
    <source>
        <dbReference type="PROSITE" id="PS50837"/>
    </source>
</evidence>
<keyword evidence="4" id="KW-0677">Repeat</keyword>
<reference evidence="8" key="3">
    <citation type="submission" date="2025-09" db="UniProtKB">
        <authorList>
            <consortium name="Ensembl"/>
        </authorList>
    </citation>
    <scope>IDENTIFICATION</scope>
</reference>
<dbReference type="Pfam" id="PF14484">
    <property type="entry name" value="FISNA"/>
    <property type="match status" value="1"/>
</dbReference>
<dbReference type="AlphaFoldDB" id="A0A674NPP6"/>
<dbReference type="Pfam" id="PF13516">
    <property type="entry name" value="LRR_6"/>
    <property type="match status" value="3"/>
</dbReference>
<dbReference type="GO" id="GO:0005524">
    <property type="term" value="F:ATP binding"/>
    <property type="evidence" value="ECO:0007669"/>
    <property type="project" value="UniProtKB-KW"/>
</dbReference>
<sequence>MIYYRWKSLVYLCSGSDLQEVIEGHKMSLKRRCEHVTEGTHEAGSGTLLNKIYTELYITEGQSEEVDTQHEVRQLERTSKKNIQDTPIKCQDIFKVLSEQQRHIRVVLTNGVAGVGKTFSVQKFSLDWAEGLENQDISLVLPLSCRELNLIRDEQHSLLSLLHVFHPTLQKIRAEDLTVWKLLFIFDGLDESRFSLGFNKHQVISDVTQVSSVEVLLVNLIQGNLLPSALIWITSRPAAAYQIPPSCVDRITEVRGFTDSQKEEYFRRRFSDEDLSKRIISHIKASRSLHIMCLIPVFCWITAIVLEDMMTRDQRGELPQTLTDLYSHFLRRPEELTEADKELLLKLGRLAFEHLEKGNIMFYSEDLEQCGLDVSEVSVYSGVCTEIFKRESVIFQKSVYCFVHLSVQEFLAAVYMFHCYSRKDTVVISQRALMKSLESKNGHLDLFVRFLHGLSLESNQRILGGLLDQRNSHPETIQKVLNNLKEVNSDEFSPDRSINIFHCLMEMKDQSVHQEIQEFLKSGKKSLRRLSEIHCSALAYLLQMSEEVLDELNLQQYNTSEEGRRRLIPAVRNCRNVLSTSHWEVVASAMTSNPSHLRELDLRWNQSLRDARIKLLSSAMMHPNCRLETLRSGGLCWSFLNFFTFSTSCDSVASALKSNLSHLRVLDLSHNTLQDSGVKRLCSGLESPNCKLERLGLSCCSLSEISCGSLASALRSNPSHLRELDLGQNQLQDSGVKLLCGFLHFPNCRLETLR</sequence>
<dbReference type="InterPro" id="IPR027417">
    <property type="entry name" value="P-loop_NTPase"/>
</dbReference>
<dbReference type="Pfam" id="PF17779">
    <property type="entry name" value="WHD_NOD2"/>
    <property type="match status" value="1"/>
</dbReference>
<dbReference type="InterPro" id="IPR029495">
    <property type="entry name" value="NACHT-assoc"/>
</dbReference>
<keyword evidence="2" id="KW-0963">Cytoplasm</keyword>
<proteinExistence type="predicted"/>
<evidence type="ECO:0000256" key="2">
    <source>
        <dbReference type="ARBA" id="ARBA00022490"/>
    </source>
</evidence>
<evidence type="ECO:0000313" key="8">
    <source>
        <dbReference type="Ensembl" id="ENSTRUP00000075348.1"/>
    </source>
</evidence>
<evidence type="ECO:0000256" key="6">
    <source>
        <dbReference type="ARBA" id="ARBA00022840"/>
    </source>
</evidence>